<dbReference type="InterPro" id="IPR027417">
    <property type="entry name" value="P-loop_NTPase"/>
</dbReference>
<dbReference type="RefSeq" id="WP_181503894.1">
    <property type="nucleotide sequence ID" value="NZ_JACDUK010000001.1"/>
</dbReference>
<dbReference type="Proteomes" id="UP000522365">
    <property type="component" value="Unassembled WGS sequence"/>
</dbReference>
<comment type="caution">
    <text evidence="1">The sequence shown here is derived from an EMBL/GenBank/DDBJ whole genome shotgun (WGS) entry which is preliminary data.</text>
</comment>
<gene>
    <name evidence="1" type="ORF">HNP89_000589</name>
</gene>
<dbReference type="SUPFAM" id="SSF52540">
    <property type="entry name" value="P-loop containing nucleoside triphosphate hydrolases"/>
    <property type="match status" value="1"/>
</dbReference>
<evidence type="ECO:0000313" key="1">
    <source>
        <dbReference type="EMBL" id="MBA2852652.1"/>
    </source>
</evidence>
<proteinExistence type="predicted"/>
<protein>
    <submittedName>
        <fullName evidence="1">Uncharacterized protein</fullName>
    </submittedName>
</protein>
<sequence length="213" mass="24517">MGLFGNYDFGNKDSHQLDNILGFDYSLAKPSIMEKDPEMILKMNKPIKGHTAFLLTGRRGSWKTTHSIALCNYFEKLGYDTILALSPADLRRCDMLVIEDIGKWFDARDFGTKVSKEFGKLLQFIRTEIPLVFATTPKEKGVDKRIREYFIPATILRKGTIMTPIFNLSVKAPDFDYFMEMKNKEHNTRSDEFDRIVDNIKVELSSKLGSKKK</sequence>
<organism evidence="1 2">
    <name type="scientific">Methanococcus maripaludis</name>
    <name type="common">Methanococcus deltae</name>
    <dbReference type="NCBI Taxonomy" id="39152"/>
    <lineage>
        <taxon>Archaea</taxon>
        <taxon>Methanobacteriati</taxon>
        <taxon>Methanobacteriota</taxon>
        <taxon>Methanomada group</taxon>
        <taxon>Methanococci</taxon>
        <taxon>Methanococcales</taxon>
        <taxon>Methanococcaceae</taxon>
        <taxon>Methanococcus</taxon>
    </lineage>
</organism>
<name>A0A7J9NY77_METMI</name>
<evidence type="ECO:0000313" key="2">
    <source>
        <dbReference type="Proteomes" id="UP000522365"/>
    </source>
</evidence>
<dbReference type="EMBL" id="JACDUK010000001">
    <property type="protein sequence ID" value="MBA2852652.1"/>
    <property type="molecule type" value="Genomic_DNA"/>
</dbReference>
<dbReference type="AlphaFoldDB" id="A0A7J9NY77"/>
<accession>A0A7J9NY77</accession>
<reference evidence="1 2" key="1">
    <citation type="submission" date="2020-07" db="EMBL/GenBank/DDBJ databases">
        <title>Genomic Encyclopedia of Type Strains, Phase IV (KMG-V): Genome sequencing to study the core and pangenomes of soil and plant-associated prokaryotes.</title>
        <authorList>
            <person name="Whitman W."/>
        </authorList>
    </citation>
    <scope>NUCLEOTIDE SEQUENCE [LARGE SCALE GENOMIC DNA]</scope>
    <source>
        <strain evidence="1 2">S1</strain>
    </source>
</reference>